<dbReference type="PANTHER" id="PTHR42908">
    <property type="entry name" value="TRANSLATION ELONGATION FACTOR-RELATED"/>
    <property type="match status" value="1"/>
</dbReference>
<dbReference type="Pfam" id="PF00009">
    <property type="entry name" value="GTP_EFTU"/>
    <property type="match status" value="1"/>
</dbReference>
<dbReference type="SUPFAM" id="SSF50447">
    <property type="entry name" value="Translation proteins"/>
    <property type="match status" value="1"/>
</dbReference>
<dbReference type="SUPFAM" id="SSF54980">
    <property type="entry name" value="EF-G C-terminal domain-like"/>
    <property type="match status" value="2"/>
</dbReference>
<dbReference type="PANTHER" id="PTHR42908:SF3">
    <property type="entry name" value="ELONGATION FACTOR-LIKE GTPASE 1"/>
    <property type="match status" value="1"/>
</dbReference>
<dbReference type="CDD" id="cd04096">
    <property type="entry name" value="eEF2_snRNP_like_C"/>
    <property type="match status" value="1"/>
</dbReference>
<feature type="domain" description="Tr-type G" evidence="3">
    <location>
        <begin position="12"/>
        <end position="245"/>
    </location>
</feature>
<name>A0AAD9PMZ2_9APIC</name>
<keyword evidence="4" id="KW-0378">Hydrolase</keyword>
<dbReference type="GeneID" id="94334956"/>
<dbReference type="InterPro" id="IPR009000">
    <property type="entry name" value="Transl_B-barrel_sf"/>
</dbReference>
<dbReference type="GO" id="GO:1990904">
    <property type="term" value="C:ribonucleoprotein complex"/>
    <property type="evidence" value="ECO:0007669"/>
    <property type="project" value="TreeGrafter"/>
</dbReference>
<dbReference type="InterPro" id="IPR035647">
    <property type="entry name" value="EFG_III/V"/>
</dbReference>
<dbReference type="Gene3D" id="3.30.230.10">
    <property type="match status" value="1"/>
</dbReference>
<comment type="caution">
    <text evidence="4">The sequence shown here is derived from an EMBL/GenBank/DDBJ whole genome shotgun (WGS) entry which is preliminary data.</text>
</comment>
<dbReference type="RefSeq" id="XP_067804497.1">
    <property type="nucleotide sequence ID" value="XM_067945706.1"/>
</dbReference>
<dbReference type="GO" id="GO:0003924">
    <property type="term" value="F:GTPase activity"/>
    <property type="evidence" value="ECO:0007669"/>
    <property type="project" value="InterPro"/>
</dbReference>
<dbReference type="PROSITE" id="PS51722">
    <property type="entry name" value="G_TR_2"/>
    <property type="match status" value="1"/>
</dbReference>
<evidence type="ECO:0000256" key="2">
    <source>
        <dbReference type="ARBA" id="ARBA00023134"/>
    </source>
</evidence>
<dbReference type="InterPro" id="IPR014721">
    <property type="entry name" value="Ribsml_uS5_D2-typ_fold_subgr"/>
</dbReference>
<sequence>MWNFSNVLGFTENIRNVCFLAHVDHGKTTLSDSLISSVGIISERLSGKLRYLDNRDDEQQRMITIKSSSISLLYSTSKHSATSKNNAVRDCLINLVDSPGHVDFAIEVSTAARLCDGALLIVDVVEGICPQTKAVLRQAWHEGVKSILVMNKIDRLIVDLHMTPSEAYKRLRDLVEQANALMHQLYLEDVCKDEDCDVNVVLSDEEKLFYNPANGTVIFVSAVHRWCINIQDFAIQVAKKLNIPETKVGALEKALWGEFYFDAKTKSVRPIRNNEKPLFVQFVLEQLWGVYDSILISWNPPAIKKYLRYLNVDLTHRHAQMLTGGDVQADEDREDILLFLMSIWLPLAMGIVDVIINCLPSPVVTVRERLKRICPAIVKYRHFSNLSDATCDFPTVVHVAKYLGCDLRLMRLTGDVLHGDESAGEFVAFSRIFTGCIRAGDSLYICENSKIGRTNKDSLFDSEEHRKRVTVKRVMILMGADLVDIEAAWPGNIVALVLSQHESSIELGAESLWGHNVHIHNHVKAVMAWILSLGDPHRSRVQNIEEYTDNRNFRNRSLCSVDRHLTLSSDSEFPAFPSLTCKLNNSIIRVSVEPQNVKDVHKLLLGLALLYISDPAVELEVLKTGEYILACCGEIHLERCLNDLGNLYSKVPINVSPPRVSIREGLVNLTPSYTAQLSHSNALSRRVNFPPWKNKDASYTSELNDPEIETWADKKDYIPILGFPGVYMTVESKMLGTEYVPFPGNDGVVLVRGLQMPNGVLEFLDTWSEEIRLLLTNETLNSSKLQLETVESGIYKAWYKHKTGSNDIPNESLDVGHLWAISAHRGTRCLLYYNDNNGLRVVTRDGTMMRPRPLEWKFMNYYTRCNSSVNKEEYQLITSIYSGFEIACQNGPLADEPLRGVVFIIEGLYIPDNNPHTYMDLDGNNIDSDCCKTPLNMSIGHAFSRESGTNMDTYRNDHYKDVMTLSSKHSEVCTIHSSSKFSTSTGTSAGKIISSMRAVTVIPRYRTSLEIHCDQSVLGRVYSVLQKRHTRILSENVRNGTSMFVIDGLIPAADSFGLEQDLRSKASGACSFHLQYSNWELIAEDPFPEVSMTDEDLEDDGFNLSLMVQSNVPRKLINHVRKLKVEFYRVHNVQGLVTEHKVVENAEKQRTLSTKR</sequence>
<dbReference type="Gene3D" id="2.40.30.10">
    <property type="entry name" value="Translation factors"/>
    <property type="match status" value="1"/>
</dbReference>
<dbReference type="SMART" id="SM00838">
    <property type="entry name" value="EFG_C"/>
    <property type="match status" value="1"/>
</dbReference>
<evidence type="ECO:0000313" key="5">
    <source>
        <dbReference type="Proteomes" id="UP001214638"/>
    </source>
</evidence>
<proteinExistence type="predicted"/>
<keyword evidence="5" id="KW-1185">Reference proteome</keyword>
<dbReference type="GO" id="GO:0042256">
    <property type="term" value="P:cytosolic ribosome assembly"/>
    <property type="evidence" value="ECO:0007669"/>
    <property type="project" value="TreeGrafter"/>
</dbReference>
<keyword evidence="2" id="KW-0342">GTP-binding</keyword>
<evidence type="ECO:0000259" key="3">
    <source>
        <dbReference type="PROSITE" id="PS51722"/>
    </source>
</evidence>
<dbReference type="Proteomes" id="UP001214638">
    <property type="component" value="Unassembled WGS sequence"/>
</dbReference>
<dbReference type="InterPro" id="IPR020568">
    <property type="entry name" value="Ribosomal_Su5_D2-typ_SF"/>
</dbReference>
<keyword evidence="1" id="KW-0547">Nucleotide-binding</keyword>
<dbReference type="NCBIfam" id="TIGR00231">
    <property type="entry name" value="small_GTP"/>
    <property type="match status" value="1"/>
</dbReference>
<dbReference type="InterPro" id="IPR000795">
    <property type="entry name" value="T_Tr_GTP-bd_dom"/>
</dbReference>
<dbReference type="GO" id="GO:0043022">
    <property type="term" value="F:ribosome binding"/>
    <property type="evidence" value="ECO:0007669"/>
    <property type="project" value="TreeGrafter"/>
</dbReference>
<dbReference type="Gene3D" id="3.30.70.240">
    <property type="match status" value="1"/>
</dbReference>
<dbReference type="InterPro" id="IPR000640">
    <property type="entry name" value="EFG_V-like"/>
</dbReference>
<dbReference type="AlphaFoldDB" id="A0AAD9PMZ2"/>
<dbReference type="PRINTS" id="PR00315">
    <property type="entry name" value="ELONGATNFCT"/>
</dbReference>
<protein>
    <submittedName>
        <fullName evidence="4">Bifunctional EF-G domain III-V-like/P-loop containing nucleoside triphosphate hydrolase/Translation protein</fullName>
    </submittedName>
</protein>
<dbReference type="FunFam" id="3.40.50.300:FF:000746">
    <property type="entry name" value="Ribosome assembly protein 1"/>
    <property type="match status" value="1"/>
</dbReference>
<dbReference type="KEGG" id="bdw:94334956"/>
<dbReference type="InterPro" id="IPR005225">
    <property type="entry name" value="Small_GTP-bd"/>
</dbReference>
<dbReference type="Gene3D" id="3.30.70.870">
    <property type="entry name" value="Elongation Factor G (Translational Gtpase), domain 3"/>
    <property type="match status" value="1"/>
</dbReference>
<dbReference type="GO" id="GO:0005829">
    <property type="term" value="C:cytosol"/>
    <property type="evidence" value="ECO:0007669"/>
    <property type="project" value="TreeGrafter"/>
</dbReference>
<dbReference type="EMBL" id="JALLKP010000001">
    <property type="protein sequence ID" value="KAK2197655.1"/>
    <property type="molecule type" value="Genomic_DNA"/>
</dbReference>
<dbReference type="GO" id="GO:0005525">
    <property type="term" value="F:GTP binding"/>
    <property type="evidence" value="ECO:0007669"/>
    <property type="project" value="UniProtKB-KW"/>
</dbReference>
<evidence type="ECO:0000256" key="1">
    <source>
        <dbReference type="ARBA" id="ARBA00022741"/>
    </source>
</evidence>
<dbReference type="SUPFAM" id="SSF52540">
    <property type="entry name" value="P-loop containing nucleoside triphosphate hydrolases"/>
    <property type="match status" value="1"/>
</dbReference>
<dbReference type="SUPFAM" id="SSF54211">
    <property type="entry name" value="Ribosomal protein S5 domain 2-like"/>
    <property type="match status" value="1"/>
</dbReference>
<dbReference type="FunFam" id="3.30.70.870:FF:000002">
    <property type="entry name" value="Translation elongation factor 2"/>
    <property type="match status" value="1"/>
</dbReference>
<accession>A0AAD9PMZ2</accession>
<evidence type="ECO:0000313" key="4">
    <source>
        <dbReference type="EMBL" id="KAK2197655.1"/>
    </source>
</evidence>
<dbReference type="InterPro" id="IPR027417">
    <property type="entry name" value="P-loop_NTPase"/>
</dbReference>
<dbReference type="Gene3D" id="3.40.50.300">
    <property type="entry name" value="P-loop containing nucleotide triphosphate hydrolases"/>
    <property type="match status" value="1"/>
</dbReference>
<organism evidence="4 5">
    <name type="scientific">Babesia duncani</name>
    <dbReference type="NCBI Taxonomy" id="323732"/>
    <lineage>
        <taxon>Eukaryota</taxon>
        <taxon>Sar</taxon>
        <taxon>Alveolata</taxon>
        <taxon>Apicomplexa</taxon>
        <taxon>Aconoidasida</taxon>
        <taxon>Piroplasmida</taxon>
        <taxon>Babesiidae</taxon>
        <taxon>Babesia</taxon>
    </lineage>
</organism>
<dbReference type="CDD" id="cd01885">
    <property type="entry name" value="EF2"/>
    <property type="match status" value="1"/>
</dbReference>
<dbReference type="Pfam" id="PF00679">
    <property type="entry name" value="EFG_C"/>
    <property type="match status" value="1"/>
</dbReference>
<reference evidence="4" key="1">
    <citation type="journal article" date="2023" name="Nat. Microbiol.">
        <title>Babesia duncani multi-omics identifies virulence factors and drug targets.</title>
        <authorList>
            <person name="Singh P."/>
            <person name="Lonardi S."/>
            <person name="Liang Q."/>
            <person name="Vydyam P."/>
            <person name="Khabirova E."/>
            <person name="Fang T."/>
            <person name="Gihaz S."/>
            <person name="Thekkiniath J."/>
            <person name="Munshi M."/>
            <person name="Abel S."/>
            <person name="Ciampossin L."/>
            <person name="Batugedara G."/>
            <person name="Gupta M."/>
            <person name="Lu X.M."/>
            <person name="Lenz T."/>
            <person name="Chakravarty S."/>
            <person name="Cornillot E."/>
            <person name="Hu Y."/>
            <person name="Ma W."/>
            <person name="Gonzalez L.M."/>
            <person name="Sanchez S."/>
            <person name="Estrada K."/>
            <person name="Sanchez-Flores A."/>
            <person name="Montero E."/>
            <person name="Harb O.S."/>
            <person name="Le Roch K.G."/>
            <person name="Mamoun C.B."/>
        </authorList>
    </citation>
    <scope>NUCLEOTIDE SEQUENCE</scope>
    <source>
        <strain evidence="4">WA1</strain>
    </source>
</reference>
<gene>
    <name evidence="4" type="ORF">BdWA1_000658</name>
</gene>